<evidence type="ECO:0000256" key="1">
    <source>
        <dbReference type="ARBA" id="ARBA00022676"/>
    </source>
</evidence>
<keyword evidence="1" id="KW-0328">Glycosyltransferase</keyword>
<organism evidence="5">
    <name type="scientific">Spumella elongata</name>
    <dbReference type="NCBI Taxonomy" id="89044"/>
    <lineage>
        <taxon>Eukaryota</taxon>
        <taxon>Sar</taxon>
        <taxon>Stramenopiles</taxon>
        <taxon>Ochrophyta</taxon>
        <taxon>Chrysophyceae</taxon>
        <taxon>Chromulinales</taxon>
        <taxon>Chromulinaceae</taxon>
        <taxon>Spumella</taxon>
    </lineage>
</organism>
<keyword evidence="2" id="KW-0808">Transferase</keyword>
<dbReference type="AlphaFoldDB" id="A0A7S3GR14"/>
<name>A0A7S3GR14_9STRA</name>
<protein>
    <recommendedName>
        <fullName evidence="4">Glycosyltransferase 61 catalytic domain-containing protein</fullName>
    </recommendedName>
</protein>
<dbReference type="InterPro" id="IPR049625">
    <property type="entry name" value="Glyco_transf_61_cat"/>
</dbReference>
<keyword evidence="3" id="KW-0325">Glycoprotein</keyword>
<dbReference type="Pfam" id="PF04577">
    <property type="entry name" value="Glyco_transf_61"/>
    <property type="match status" value="1"/>
</dbReference>
<feature type="domain" description="Glycosyltransferase 61 catalytic" evidence="4">
    <location>
        <begin position="228"/>
        <end position="323"/>
    </location>
</feature>
<sequence>MNQFYGAKANHLPAVQVQVAAGKIEWIAGPQIVASDTYSNYCKWDNPTSPANKANTKAVFIFPWEINNAFHTLNDNIMSVLSDVILDYLHSPSAIADLPYTLYQFKYTPQGGNDAPAGKFKEYQFSQSTRAKATQPSLLYELLPLLFGAQNIKSAGDIIKNGPHCIKHLSWSVAKKPIYKDTLIDLRRAVYDVLQHVLHSYLIESGTTNPVFSLNHYNPTIASASPVSQLTTQKPSSTHKPRVIIVSRANSVEPARKLNKQNELLLAHRFTQQGFDAEVCCDFTIVNTVEKLIEKFINVDICIGVHGAGLANCVLAKRGMTMVELQTHHNYGSLLFQKIAHMSSGHHIFHDIRVANKMISNPELRQGYVLSEAQISDIIDLSKRLYLHTQREHMSAYNHHQGIIASTKRSCTDLYTNSLLTSNNAVLSSFQSKPTYAHGACSANVYTSIPPDSELIIADYAHSTIFLRPDPNAKQVGHYVKSILTSDFTIGNLTAWRKVSTTGPILGKKKPTKNREIDAVLKRNERTYWIQLNPSLKSYTKESILGPTENATTSECTSLHYHQFRQLILRPTDKLYQYCDFEPILRKRTGQYDHMLLSAFV</sequence>
<gene>
    <name evidence="5" type="ORF">SELO1098_LOCUS2845</name>
</gene>
<evidence type="ECO:0000259" key="4">
    <source>
        <dbReference type="Pfam" id="PF04577"/>
    </source>
</evidence>
<evidence type="ECO:0000313" key="5">
    <source>
        <dbReference type="EMBL" id="CAE0274019.1"/>
    </source>
</evidence>
<dbReference type="EMBL" id="HBIC01005351">
    <property type="protein sequence ID" value="CAE0274019.1"/>
    <property type="molecule type" value="Transcribed_RNA"/>
</dbReference>
<accession>A0A7S3GR14</accession>
<dbReference type="GO" id="GO:0016757">
    <property type="term" value="F:glycosyltransferase activity"/>
    <property type="evidence" value="ECO:0007669"/>
    <property type="project" value="UniProtKB-KW"/>
</dbReference>
<evidence type="ECO:0000256" key="2">
    <source>
        <dbReference type="ARBA" id="ARBA00022679"/>
    </source>
</evidence>
<dbReference type="InterPro" id="IPR007657">
    <property type="entry name" value="Glycosyltransferase_61"/>
</dbReference>
<evidence type="ECO:0000256" key="3">
    <source>
        <dbReference type="ARBA" id="ARBA00023180"/>
    </source>
</evidence>
<proteinExistence type="predicted"/>
<dbReference type="PANTHER" id="PTHR20961">
    <property type="entry name" value="GLYCOSYLTRANSFERASE"/>
    <property type="match status" value="1"/>
</dbReference>
<reference evidence="5" key="1">
    <citation type="submission" date="2021-01" db="EMBL/GenBank/DDBJ databases">
        <authorList>
            <person name="Corre E."/>
            <person name="Pelletier E."/>
            <person name="Niang G."/>
            <person name="Scheremetjew M."/>
            <person name="Finn R."/>
            <person name="Kale V."/>
            <person name="Holt S."/>
            <person name="Cochrane G."/>
            <person name="Meng A."/>
            <person name="Brown T."/>
            <person name="Cohen L."/>
        </authorList>
    </citation>
    <scope>NUCLEOTIDE SEQUENCE</scope>
    <source>
        <strain evidence="5">CCAP 955/1</strain>
    </source>
</reference>